<dbReference type="InterPro" id="IPR011993">
    <property type="entry name" value="PH-like_dom_sf"/>
</dbReference>
<dbReference type="SMART" id="SM00233">
    <property type="entry name" value="PH"/>
    <property type="match status" value="2"/>
</dbReference>
<feature type="compositionally biased region" description="Basic and acidic residues" evidence="1">
    <location>
        <begin position="571"/>
        <end position="594"/>
    </location>
</feature>
<feature type="domain" description="PH" evidence="2">
    <location>
        <begin position="155"/>
        <end position="280"/>
    </location>
</feature>
<dbReference type="EMBL" id="CAJVPJ010001246">
    <property type="protein sequence ID" value="CAG8583000.1"/>
    <property type="molecule type" value="Genomic_DNA"/>
</dbReference>
<dbReference type="SUPFAM" id="SSF50729">
    <property type="entry name" value="PH domain-like"/>
    <property type="match status" value="1"/>
</dbReference>
<dbReference type="Proteomes" id="UP000789572">
    <property type="component" value="Unassembled WGS sequence"/>
</dbReference>
<reference evidence="3" key="1">
    <citation type="submission" date="2021-06" db="EMBL/GenBank/DDBJ databases">
        <authorList>
            <person name="Kallberg Y."/>
            <person name="Tangrot J."/>
            <person name="Rosling A."/>
        </authorList>
    </citation>
    <scope>NUCLEOTIDE SEQUENCE</scope>
    <source>
        <strain evidence="3">IA702</strain>
    </source>
</reference>
<keyword evidence="4" id="KW-1185">Reference proteome</keyword>
<feature type="domain" description="PH" evidence="2">
    <location>
        <begin position="18"/>
        <end position="126"/>
    </location>
</feature>
<accession>A0A9N9G3X9</accession>
<dbReference type="InterPro" id="IPR058155">
    <property type="entry name" value="Skg3/CAF120-like_PH"/>
</dbReference>
<feature type="region of interest" description="Disordered" evidence="1">
    <location>
        <begin position="504"/>
        <end position="950"/>
    </location>
</feature>
<comment type="caution">
    <text evidence="3">The sequence shown here is derived from an EMBL/GenBank/DDBJ whole genome shotgun (WGS) entry which is preliminary data.</text>
</comment>
<feature type="compositionally biased region" description="Basic residues" evidence="1">
    <location>
        <begin position="1145"/>
        <end position="1156"/>
    </location>
</feature>
<feature type="compositionally biased region" description="Basic and acidic residues" evidence="1">
    <location>
        <begin position="697"/>
        <end position="707"/>
    </location>
</feature>
<evidence type="ECO:0000259" key="2">
    <source>
        <dbReference type="SMART" id="SM00233"/>
    </source>
</evidence>
<feature type="compositionally biased region" description="Polar residues" evidence="1">
    <location>
        <begin position="404"/>
        <end position="420"/>
    </location>
</feature>
<feature type="compositionally biased region" description="Acidic residues" evidence="1">
    <location>
        <begin position="436"/>
        <end position="450"/>
    </location>
</feature>
<protein>
    <submittedName>
        <fullName evidence="3">1794_t:CDS:1</fullName>
    </submittedName>
</protein>
<feature type="compositionally biased region" description="Acidic residues" evidence="1">
    <location>
        <begin position="868"/>
        <end position="879"/>
    </location>
</feature>
<feature type="compositionally biased region" description="Basic residues" evidence="1">
    <location>
        <begin position="730"/>
        <end position="739"/>
    </location>
</feature>
<feature type="compositionally biased region" description="Basic and acidic residues" evidence="1">
    <location>
        <begin position="1112"/>
        <end position="1133"/>
    </location>
</feature>
<dbReference type="InterPro" id="IPR001849">
    <property type="entry name" value="PH_domain"/>
</dbReference>
<feature type="region of interest" description="Disordered" evidence="1">
    <location>
        <begin position="350"/>
        <end position="463"/>
    </location>
</feature>
<proteinExistence type="predicted"/>
<organism evidence="3 4">
    <name type="scientific">Paraglomus occultum</name>
    <dbReference type="NCBI Taxonomy" id="144539"/>
    <lineage>
        <taxon>Eukaryota</taxon>
        <taxon>Fungi</taxon>
        <taxon>Fungi incertae sedis</taxon>
        <taxon>Mucoromycota</taxon>
        <taxon>Glomeromycotina</taxon>
        <taxon>Glomeromycetes</taxon>
        <taxon>Paraglomerales</taxon>
        <taxon>Paraglomeraceae</taxon>
        <taxon>Paraglomus</taxon>
    </lineage>
</organism>
<dbReference type="OrthoDB" id="5563754at2759"/>
<feature type="compositionally biased region" description="Basic residues" evidence="1">
    <location>
        <begin position="771"/>
        <end position="790"/>
    </location>
</feature>
<feature type="compositionally biased region" description="Acidic residues" evidence="1">
    <location>
        <begin position="561"/>
        <end position="570"/>
    </location>
</feature>
<name>A0A9N9G3X9_9GLOM</name>
<dbReference type="Pfam" id="PF25381">
    <property type="entry name" value="PH_26"/>
    <property type="match status" value="1"/>
</dbReference>
<gene>
    <name evidence="3" type="ORF">POCULU_LOCUS6584</name>
</gene>
<feature type="region of interest" description="Disordered" evidence="1">
    <location>
        <begin position="1112"/>
        <end position="1156"/>
    </location>
</feature>
<feature type="compositionally biased region" description="Polar residues" evidence="1">
    <location>
        <begin position="903"/>
        <end position="912"/>
    </location>
</feature>
<evidence type="ECO:0000256" key="1">
    <source>
        <dbReference type="SAM" id="MobiDB-lite"/>
    </source>
</evidence>
<evidence type="ECO:0000313" key="3">
    <source>
        <dbReference type="EMBL" id="CAG8583000.1"/>
    </source>
</evidence>
<dbReference type="Gene3D" id="2.30.29.30">
    <property type="entry name" value="Pleckstrin-homology domain (PH domain)/Phosphotyrosine-binding domain (PTB)"/>
    <property type="match status" value="1"/>
</dbReference>
<sequence length="1156" mass="129497">MAEMRPVLHLFEVFSRKLYIDGYLCKKDVTSGPQSGWVEYYMELRGSSLKLQQINEEGVDTSVPSSYINIASSNVKIIGTIEDETPVRTNVLLLDTGQGNEYLIQAPDEDKLIECVRAIQLSCFEGSRLNEVFTATLLRRPGFKEVLSSPVLTKGKFEGYLQVRFAGEKESKKCWVTVSDHRTDEKKKKDLTFNRGIAMFYESKRSRKPFMSLANVLQTYVTFPGTTALIDRVNEFCVEGSLFPSDTSQDKPGDFVILTADSPTEMAKWLIAFFDSFKLYGRPKELLYDFKDPASPFFAVPTDKSNVTLFLTLQDVEHVDVRESSADVRAEFAEIVRKNFAQLQNTSLTPDIPVHQSSLTTQNSTSLSPNAQRKSFLGSGSPRQSRSRERSVSPLPSPRITPPAISSPTLKKSLTGPGSKTRNDEGKEEATKSESEGENTNEETGEESGDDAQTLRRNTEQNAKTLSLSTLDSTVNLMPDSSVVDSPIGGDLMSEIMTAFEEQKDKAQQFIESSKKSVDKPKRSVSFKNPPNQKKKSRKKLDPLPSDSDEKKSEEYSSVASDEESDDVVDVDARKGKGKAKEETPISSSRDPDNKRKKAKIVPQPSDSEDSENDNEHEPIRPTSQGHSRLRPSDIPGRQEYSYRHDDQPLARPYRASSPYGQPHGYGQPLPQYAPHGHDHRYRQSQGYYPPGAGGYGRDEFYDDDLHPLAQSTAKGRQIRTALPDDPPRGRPKGKKPLKGHQMVAIDIYEDVDGGSDVEGLEEDNTEVAPKKKSKKKSKSSGKKKNKKKNKAESKQVTEALDVNIPDIGSLSLDQSKNENKDNSEKDASESSDDDRINKSRRVFKPTKSSERRNITKGQIQNSSESDKTEDDSESDEEQPLVLLVSEDGVPPHSPLNYPRGAFNTSSRSPSPNYALGQRYSNVPPGDYYENEYLDPRGSYGEGRRSSRGFDYYDDDRINVPGGLGGRPRSAMNVPVAGRRRISGGAADYVRDQYYDDPYYDDRGSNPFAAPQHFRPMSLLGSLSNSQLSARQMETLARESGTTLIQLEEKPKDPRAGLVGAITAREYARRAAGANTISRQAELERERLFEKERERRLAEQRYLARLSENRHSAYMDGGDPRMRMYPDQPHWDGRITASTPQPPRQPRKPGRRRDIE</sequence>
<feature type="compositionally biased region" description="Low complexity" evidence="1">
    <location>
        <begin position="356"/>
        <end position="368"/>
    </location>
</feature>
<feature type="compositionally biased region" description="Basic and acidic residues" evidence="1">
    <location>
        <begin position="421"/>
        <end position="435"/>
    </location>
</feature>
<feature type="compositionally biased region" description="Basic and acidic residues" evidence="1">
    <location>
        <begin position="816"/>
        <end position="838"/>
    </location>
</feature>
<feature type="compositionally biased region" description="Acidic residues" evidence="1">
    <location>
        <begin position="748"/>
        <end position="766"/>
    </location>
</feature>
<evidence type="ECO:0000313" key="4">
    <source>
        <dbReference type="Proteomes" id="UP000789572"/>
    </source>
</evidence>
<feature type="compositionally biased region" description="Basic and acidic residues" evidence="1">
    <location>
        <begin position="504"/>
        <end position="522"/>
    </location>
</feature>
<dbReference type="AlphaFoldDB" id="A0A9N9G3X9"/>